<feature type="transmembrane region" description="Helical" evidence="7">
    <location>
        <begin position="94"/>
        <end position="113"/>
    </location>
</feature>
<comment type="similarity">
    <text evidence="2 6">Belongs to the ABC-3 integral membrane protein family.</text>
</comment>
<evidence type="ECO:0000256" key="2">
    <source>
        <dbReference type="ARBA" id="ARBA00008034"/>
    </source>
</evidence>
<feature type="transmembrane region" description="Helical" evidence="7">
    <location>
        <begin position="133"/>
        <end position="151"/>
    </location>
</feature>
<feature type="transmembrane region" description="Helical" evidence="7">
    <location>
        <begin position="64"/>
        <end position="82"/>
    </location>
</feature>
<dbReference type="PANTHER" id="PTHR30477">
    <property type="entry name" value="ABC-TRANSPORTER METAL-BINDING PROTEIN"/>
    <property type="match status" value="1"/>
</dbReference>
<feature type="transmembrane region" description="Helical" evidence="7">
    <location>
        <begin position="189"/>
        <end position="207"/>
    </location>
</feature>
<evidence type="ECO:0000256" key="3">
    <source>
        <dbReference type="ARBA" id="ARBA00022692"/>
    </source>
</evidence>
<dbReference type="Proteomes" id="UP000467105">
    <property type="component" value="Chromosome"/>
</dbReference>
<evidence type="ECO:0000313" key="9">
    <source>
        <dbReference type="Proteomes" id="UP000467105"/>
    </source>
</evidence>
<dbReference type="OrthoDB" id="2375762at2"/>
<keyword evidence="5 7" id="KW-0472">Membrane</keyword>
<feature type="transmembrane region" description="Helical" evidence="7">
    <location>
        <begin position="12"/>
        <end position="33"/>
    </location>
</feature>
<dbReference type="PANTHER" id="PTHR30477:SF21">
    <property type="entry name" value="ABC-3 PROTEIN"/>
    <property type="match status" value="1"/>
</dbReference>
<dbReference type="GO" id="GO:0043190">
    <property type="term" value="C:ATP-binding cassette (ABC) transporter complex"/>
    <property type="evidence" value="ECO:0007669"/>
    <property type="project" value="InterPro"/>
</dbReference>
<organism evidence="8 9">
    <name type="scientific">Mycobacterium parmense</name>
    <dbReference type="NCBI Taxonomy" id="185642"/>
    <lineage>
        <taxon>Bacteria</taxon>
        <taxon>Bacillati</taxon>
        <taxon>Actinomycetota</taxon>
        <taxon>Actinomycetes</taxon>
        <taxon>Mycobacteriales</taxon>
        <taxon>Mycobacteriaceae</taxon>
        <taxon>Mycobacterium</taxon>
        <taxon>Mycobacterium simiae complex</taxon>
    </lineage>
</organism>
<reference evidence="8 9" key="1">
    <citation type="journal article" date="2019" name="Emerg. Microbes Infect.">
        <title>Comprehensive subspecies identification of 175 nontuberculous mycobacteria species based on 7547 genomic profiles.</title>
        <authorList>
            <person name="Matsumoto Y."/>
            <person name="Kinjo T."/>
            <person name="Motooka D."/>
            <person name="Nabeya D."/>
            <person name="Jung N."/>
            <person name="Uechi K."/>
            <person name="Horii T."/>
            <person name="Iida T."/>
            <person name="Fujita J."/>
            <person name="Nakamura S."/>
        </authorList>
    </citation>
    <scope>NUCLEOTIDE SEQUENCE [LARGE SCALE GENOMIC DNA]</scope>
    <source>
        <strain evidence="8 9">JCM 14742</strain>
    </source>
</reference>
<dbReference type="RefSeq" id="WP_085267146.1">
    <property type="nucleotide sequence ID" value="NZ_AP022614.1"/>
</dbReference>
<accession>A0A7I7YY15</accession>
<evidence type="ECO:0000313" key="8">
    <source>
        <dbReference type="EMBL" id="BBZ46217.1"/>
    </source>
</evidence>
<feature type="transmembrane region" description="Helical" evidence="7">
    <location>
        <begin position="246"/>
        <end position="264"/>
    </location>
</feature>
<dbReference type="InterPro" id="IPR001626">
    <property type="entry name" value="ABC_TroCD"/>
</dbReference>
<sequence>MTLSDYLSDTFVQNALIAATLVAVTAGLIGPFVIIRDLAFAVHGAAELAFTGAAAGLLVADNPVLGALLGSLVVATAIGLLGDRPRERNSAIGVILAFGLGLGVYLLSLYTGFATAATNILFGQLFGVSPSQIALLIGVAIAVLGTMTLLYRPLLFASVDPDVALARGVPTRLVGLLFVYLLALTVTEAAQIVGTLLVLSLAITPAAAATRLTARTPRLIALSIGFALIAADGGLLLGLLQPNVKASVFISTISFGIYAVVRLASPGFRQSVAEGRAAKWVTTGFREVMHSGSRTSGGGGEAVP</sequence>
<evidence type="ECO:0000256" key="1">
    <source>
        <dbReference type="ARBA" id="ARBA00004141"/>
    </source>
</evidence>
<keyword evidence="4 7" id="KW-1133">Transmembrane helix</keyword>
<name>A0A7I7YY15_9MYCO</name>
<dbReference type="InterPro" id="IPR037294">
    <property type="entry name" value="ABC_BtuC-like"/>
</dbReference>
<evidence type="ECO:0000256" key="4">
    <source>
        <dbReference type="ARBA" id="ARBA00022989"/>
    </source>
</evidence>
<gene>
    <name evidence="8" type="ORF">MPRM_34980</name>
</gene>
<keyword evidence="6" id="KW-0813">Transport</keyword>
<evidence type="ECO:0000256" key="7">
    <source>
        <dbReference type="SAM" id="Phobius"/>
    </source>
</evidence>
<dbReference type="EMBL" id="AP022614">
    <property type="protein sequence ID" value="BBZ46217.1"/>
    <property type="molecule type" value="Genomic_DNA"/>
</dbReference>
<dbReference type="Gene3D" id="1.10.3470.10">
    <property type="entry name" value="ABC transporter involved in vitamin B12 uptake, BtuC"/>
    <property type="match status" value="1"/>
</dbReference>
<dbReference type="AlphaFoldDB" id="A0A7I7YY15"/>
<proteinExistence type="inferred from homology"/>
<dbReference type="Pfam" id="PF00950">
    <property type="entry name" value="ABC-3"/>
    <property type="match status" value="1"/>
</dbReference>
<dbReference type="SUPFAM" id="SSF81345">
    <property type="entry name" value="ABC transporter involved in vitamin B12 uptake, BtuC"/>
    <property type="match status" value="1"/>
</dbReference>
<feature type="transmembrane region" description="Helical" evidence="7">
    <location>
        <begin position="219"/>
        <end position="240"/>
    </location>
</feature>
<dbReference type="GO" id="GO:0055085">
    <property type="term" value="P:transmembrane transport"/>
    <property type="evidence" value="ECO:0007669"/>
    <property type="project" value="InterPro"/>
</dbReference>
<evidence type="ECO:0000256" key="5">
    <source>
        <dbReference type="ARBA" id="ARBA00023136"/>
    </source>
</evidence>
<feature type="transmembrane region" description="Helical" evidence="7">
    <location>
        <begin position="163"/>
        <end position="183"/>
    </location>
</feature>
<feature type="transmembrane region" description="Helical" evidence="7">
    <location>
        <begin position="40"/>
        <end position="58"/>
    </location>
</feature>
<evidence type="ECO:0000256" key="6">
    <source>
        <dbReference type="RuleBase" id="RU003943"/>
    </source>
</evidence>
<comment type="subcellular location">
    <subcellularLocation>
        <location evidence="6">Cell membrane</location>
        <topology evidence="6">Multi-pass membrane protein</topology>
    </subcellularLocation>
    <subcellularLocation>
        <location evidence="1">Membrane</location>
        <topology evidence="1">Multi-pass membrane protein</topology>
    </subcellularLocation>
</comment>
<protein>
    <submittedName>
        <fullName evidence="8">Putative ABC-transporter transmembrane protein</fullName>
    </submittedName>
</protein>
<keyword evidence="3 6" id="KW-0812">Transmembrane</keyword>
<keyword evidence="9" id="KW-1185">Reference proteome</keyword>